<keyword evidence="1" id="KW-0472">Membrane</keyword>
<name>A0AAU9K1T4_9CILI</name>
<dbReference type="Gene3D" id="1.10.287.70">
    <property type="match status" value="1"/>
</dbReference>
<keyword evidence="1" id="KW-1133">Transmembrane helix</keyword>
<feature type="transmembrane region" description="Helical" evidence="1">
    <location>
        <begin position="86"/>
        <end position="105"/>
    </location>
</feature>
<keyword evidence="1" id="KW-0812">Transmembrane</keyword>
<protein>
    <recommendedName>
        <fullName evidence="2">Potassium channel domain-containing protein</fullName>
    </recommendedName>
</protein>
<feature type="transmembrane region" description="Helical" evidence="1">
    <location>
        <begin position="166"/>
        <end position="183"/>
    </location>
</feature>
<keyword evidence="4" id="KW-1185">Reference proteome</keyword>
<evidence type="ECO:0000313" key="3">
    <source>
        <dbReference type="EMBL" id="CAG9333017.1"/>
    </source>
</evidence>
<comment type="caution">
    <text evidence="3">The sequence shown here is derived from an EMBL/GenBank/DDBJ whole genome shotgun (WGS) entry which is preliminary data.</text>
</comment>
<feature type="transmembrane region" description="Helical" evidence="1">
    <location>
        <begin position="126"/>
        <end position="146"/>
    </location>
</feature>
<dbReference type="GO" id="GO:0016286">
    <property type="term" value="F:small conductance calcium-activated potassium channel activity"/>
    <property type="evidence" value="ECO:0007669"/>
    <property type="project" value="InterPro"/>
</dbReference>
<feature type="transmembrane region" description="Helical" evidence="1">
    <location>
        <begin position="284"/>
        <end position="306"/>
    </location>
</feature>
<dbReference type="GO" id="GO:0016020">
    <property type="term" value="C:membrane"/>
    <property type="evidence" value="ECO:0007669"/>
    <property type="project" value="InterPro"/>
</dbReference>
<dbReference type="EMBL" id="CAJZBQ010000056">
    <property type="protein sequence ID" value="CAG9333017.1"/>
    <property type="molecule type" value="Genomic_DNA"/>
</dbReference>
<dbReference type="Proteomes" id="UP001162131">
    <property type="component" value="Unassembled WGS sequence"/>
</dbReference>
<feature type="domain" description="Potassium channel" evidence="2">
    <location>
        <begin position="255"/>
        <end position="305"/>
    </location>
</feature>
<reference evidence="3" key="1">
    <citation type="submission" date="2021-09" db="EMBL/GenBank/DDBJ databases">
        <authorList>
            <consortium name="AG Swart"/>
            <person name="Singh M."/>
            <person name="Singh A."/>
            <person name="Seah K."/>
            <person name="Emmerich C."/>
        </authorList>
    </citation>
    <scope>NUCLEOTIDE SEQUENCE</scope>
    <source>
        <strain evidence="3">ATCC30299</strain>
    </source>
</reference>
<evidence type="ECO:0000313" key="4">
    <source>
        <dbReference type="Proteomes" id="UP001162131"/>
    </source>
</evidence>
<accession>A0AAU9K1T4</accession>
<evidence type="ECO:0000259" key="2">
    <source>
        <dbReference type="Pfam" id="PF07885"/>
    </source>
</evidence>
<evidence type="ECO:0000256" key="1">
    <source>
        <dbReference type="SAM" id="Phobius"/>
    </source>
</evidence>
<dbReference type="PANTHER" id="PTHR10153">
    <property type="entry name" value="SMALL CONDUCTANCE CALCIUM-ACTIVATED POTASSIUM CHANNEL"/>
    <property type="match status" value="1"/>
</dbReference>
<organism evidence="3 4">
    <name type="scientific">Blepharisma stoltei</name>
    <dbReference type="NCBI Taxonomy" id="1481888"/>
    <lineage>
        <taxon>Eukaryota</taxon>
        <taxon>Sar</taxon>
        <taxon>Alveolata</taxon>
        <taxon>Ciliophora</taxon>
        <taxon>Postciliodesmatophora</taxon>
        <taxon>Heterotrichea</taxon>
        <taxon>Heterotrichida</taxon>
        <taxon>Blepharismidae</taxon>
        <taxon>Blepharisma</taxon>
    </lineage>
</organism>
<dbReference type="SUPFAM" id="SSF81324">
    <property type="entry name" value="Voltage-gated potassium channels"/>
    <property type="match status" value="1"/>
</dbReference>
<feature type="transmembrane region" description="Helical" evidence="1">
    <location>
        <begin position="219"/>
        <end position="240"/>
    </location>
</feature>
<dbReference type="AlphaFoldDB" id="A0AAU9K1T4"/>
<gene>
    <name evidence="3" type="ORF">BSTOLATCC_MIC57838</name>
</gene>
<proteinExistence type="predicted"/>
<dbReference type="InterPro" id="IPR013099">
    <property type="entry name" value="K_chnl_dom"/>
</dbReference>
<dbReference type="InterPro" id="IPR015449">
    <property type="entry name" value="K_chnl_Ca-activ_SK"/>
</dbReference>
<dbReference type="Pfam" id="PF07885">
    <property type="entry name" value="Ion_trans_2"/>
    <property type="match status" value="1"/>
</dbReference>
<sequence length="452" mass="51551">MNNATMEDDNTNTTQDNILIDNKKVQKLKLSFAHLTEQYKVRELLKKIDTISALCGLAAIPLEYFQNEEFRSNDFTSNHKVLTMRVFELLLTIALIFCLTIRYRVNKDLMSLRKRNQESDGLNASNFLSGLALEIAICIVFTPPGLDYTFSGHVLSGTYKYTFSDVALEIMILRMYLFLRLYGHYSKWNSNLAKDLCHKFGTDNDFIFAIKSDIKDRPYTTIGVALTGLIIIYGVAIRTVERGFTGPYMAANMDQLFNDEWLTFITMFTVGYGDFYPSTHFGRLFSTIACISGLVIISMFIVALTITSEFDKNQTLAYMGIRNKANEEKWYVSAKEVIKQALICKQSQGDPVKKLGNMIKLRQKAHSFKRQTELSSLMDITAAEMLYDLQEKLEGKIVSTKKLIGNVPSLQLKCANLHNKQLEIDKNLDQLIEQQNKIMDFIAINLEGKMLT</sequence>